<evidence type="ECO:0000313" key="1">
    <source>
        <dbReference type="EMBL" id="KAK8048592.1"/>
    </source>
</evidence>
<keyword evidence="2" id="KW-1185">Reference proteome</keyword>
<dbReference type="Proteomes" id="UP001480595">
    <property type="component" value="Unassembled WGS sequence"/>
</dbReference>
<proteinExistence type="predicted"/>
<accession>A0ABR1TQ40</accession>
<sequence>MSLDTSPVFISSCFFPPFPISVPLELGRPSLVAVLHARCPSRTEGLPSTSATPGVTLCNAATTISSSSHLNFGLDLILSSDSTSVLLALSRLDVRLEHRLTVQLRCDRLAGIVEHLPQRGVPLVAVGELDSAGQGSEVGALTLALLALGEVAEVLRQVFGDRCSFCGCDVFHGVDAEVVADKPDLDARKVRHVELPFVFTGPSCSPIVSN</sequence>
<comment type="caution">
    <text evidence="1">The sequence shown here is derived from an EMBL/GenBank/DDBJ whole genome shotgun (WGS) entry which is preliminary data.</text>
</comment>
<organism evidence="1 2">
    <name type="scientific">Apiospora phragmitis</name>
    <dbReference type="NCBI Taxonomy" id="2905665"/>
    <lineage>
        <taxon>Eukaryota</taxon>
        <taxon>Fungi</taxon>
        <taxon>Dikarya</taxon>
        <taxon>Ascomycota</taxon>
        <taxon>Pezizomycotina</taxon>
        <taxon>Sordariomycetes</taxon>
        <taxon>Xylariomycetidae</taxon>
        <taxon>Amphisphaeriales</taxon>
        <taxon>Apiosporaceae</taxon>
        <taxon>Apiospora</taxon>
    </lineage>
</organism>
<name>A0ABR1TQ40_9PEZI</name>
<dbReference type="GeneID" id="92094794"/>
<reference evidence="1 2" key="1">
    <citation type="submission" date="2023-01" db="EMBL/GenBank/DDBJ databases">
        <title>Analysis of 21 Apiospora genomes using comparative genomics revels a genus with tremendous synthesis potential of carbohydrate active enzymes and secondary metabolites.</title>
        <authorList>
            <person name="Sorensen T."/>
        </authorList>
    </citation>
    <scope>NUCLEOTIDE SEQUENCE [LARGE SCALE GENOMIC DNA]</scope>
    <source>
        <strain evidence="1 2">CBS 135458</strain>
    </source>
</reference>
<evidence type="ECO:0000313" key="2">
    <source>
        <dbReference type="Proteomes" id="UP001480595"/>
    </source>
</evidence>
<gene>
    <name evidence="1" type="ORF">PG994_010322</name>
</gene>
<dbReference type="EMBL" id="JAQQWL010000011">
    <property type="protein sequence ID" value="KAK8048592.1"/>
    <property type="molecule type" value="Genomic_DNA"/>
</dbReference>
<protein>
    <submittedName>
        <fullName evidence="1">Uncharacterized protein</fullName>
    </submittedName>
</protein>
<dbReference type="RefSeq" id="XP_066710841.1">
    <property type="nucleotide sequence ID" value="XM_066861731.1"/>
</dbReference>